<sequence>MDITIHQGWVPGAIGDIAALHARHYAESHGFDAFFEAKVARELGEFLLRLDPARDLFRCAVAGGRVLGSIALDCGEDPASAHLRWFVLDASLRGRGLGRRWLEEAIAQARRAGAPQVHLWTLAGLDAAGHLYEQAGFSLVEEIKAEQWGRRVTERRLVMPLGRAGR</sequence>
<dbReference type="PROSITE" id="PS51186">
    <property type="entry name" value="GNAT"/>
    <property type="match status" value="1"/>
</dbReference>
<reference evidence="3" key="2">
    <citation type="journal article" date="2021" name="Syst. Appl. Microbiol.">
        <title>Roseomonas hellenica sp. nov., isolated from roots of wild-growing Alkanna tinctoria.</title>
        <authorList>
            <person name="Rat A."/>
            <person name="Naranjo H.D."/>
            <person name="Lebbe L."/>
            <person name="Cnockaert M."/>
            <person name="Krigas N."/>
            <person name="Grigoriadou K."/>
            <person name="Maloupa E."/>
            <person name="Willems A."/>
        </authorList>
    </citation>
    <scope>NUCLEOTIDE SEQUENCE</scope>
    <source>
        <strain evidence="3">LMG 31228</strain>
    </source>
</reference>
<dbReference type="Gene3D" id="3.40.630.30">
    <property type="match status" value="1"/>
</dbReference>
<evidence type="ECO:0000259" key="2">
    <source>
        <dbReference type="PROSITE" id="PS51186"/>
    </source>
</evidence>
<dbReference type="InterPro" id="IPR050769">
    <property type="entry name" value="NAT_camello-type"/>
</dbReference>
<evidence type="ECO:0000256" key="1">
    <source>
        <dbReference type="ARBA" id="ARBA00022679"/>
    </source>
</evidence>
<dbReference type="GO" id="GO:0008080">
    <property type="term" value="F:N-acetyltransferase activity"/>
    <property type="evidence" value="ECO:0007669"/>
    <property type="project" value="InterPro"/>
</dbReference>
<dbReference type="Proteomes" id="UP001138709">
    <property type="component" value="Unassembled WGS sequence"/>
</dbReference>
<reference evidence="3" key="1">
    <citation type="submission" date="2020-01" db="EMBL/GenBank/DDBJ databases">
        <authorList>
            <person name="Rat A."/>
        </authorList>
    </citation>
    <scope>NUCLEOTIDE SEQUENCE</scope>
    <source>
        <strain evidence="3">LMG 31228</strain>
    </source>
</reference>
<comment type="caution">
    <text evidence="3">The sequence shown here is derived from an EMBL/GenBank/DDBJ whole genome shotgun (WGS) entry which is preliminary data.</text>
</comment>
<evidence type="ECO:0000313" key="4">
    <source>
        <dbReference type="Proteomes" id="UP001138709"/>
    </source>
</evidence>
<accession>A0A9X9XBM8</accession>
<keyword evidence="1" id="KW-0808">Transferase</keyword>
<dbReference type="Pfam" id="PF00583">
    <property type="entry name" value="Acetyltransf_1"/>
    <property type="match status" value="1"/>
</dbReference>
<evidence type="ECO:0000313" key="3">
    <source>
        <dbReference type="EMBL" id="MBR0681114.1"/>
    </source>
</evidence>
<proteinExistence type="predicted"/>
<protein>
    <submittedName>
        <fullName evidence="3">GNAT family N-acetyltransferase</fullName>
    </submittedName>
</protein>
<dbReference type="InterPro" id="IPR016181">
    <property type="entry name" value="Acyl_CoA_acyltransferase"/>
</dbReference>
<dbReference type="PANTHER" id="PTHR13947:SF37">
    <property type="entry name" value="LD18367P"/>
    <property type="match status" value="1"/>
</dbReference>
<organism evidence="3 4">
    <name type="scientific">Neoroseomonas eburnea</name>
    <dbReference type="NCBI Taxonomy" id="1346889"/>
    <lineage>
        <taxon>Bacteria</taxon>
        <taxon>Pseudomonadati</taxon>
        <taxon>Pseudomonadota</taxon>
        <taxon>Alphaproteobacteria</taxon>
        <taxon>Acetobacterales</taxon>
        <taxon>Acetobacteraceae</taxon>
        <taxon>Neoroseomonas</taxon>
    </lineage>
</organism>
<feature type="domain" description="N-acetyltransferase" evidence="2">
    <location>
        <begin position="3"/>
        <end position="162"/>
    </location>
</feature>
<dbReference type="EMBL" id="JAAEDL010000009">
    <property type="protein sequence ID" value="MBR0681114.1"/>
    <property type="molecule type" value="Genomic_DNA"/>
</dbReference>
<dbReference type="CDD" id="cd04301">
    <property type="entry name" value="NAT_SF"/>
    <property type="match status" value="1"/>
</dbReference>
<dbReference type="AlphaFoldDB" id="A0A9X9XBM8"/>
<keyword evidence="4" id="KW-1185">Reference proteome</keyword>
<dbReference type="RefSeq" id="WP_211846645.1">
    <property type="nucleotide sequence ID" value="NZ_JAAEDL010000009.1"/>
</dbReference>
<dbReference type="SUPFAM" id="SSF55729">
    <property type="entry name" value="Acyl-CoA N-acyltransferases (Nat)"/>
    <property type="match status" value="1"/>
</dbReference>
<dbReference type="PANTHER" id="PTHR13947">
    <property type="entry name" value="GNAT FAMILY N-ACETYLTRANSFERASE"/>
    <property type="match status" value="1"/>
</dbReference>
<dbReference type="InterPro" id="IPR000182">
    <property type="entry name" value="GNAT_dom"/>
</dbReference>
<name>A0A9X9XBM8_9PROT</name>
<gene>
    <name evidence="3" type="ORF">GXW74_11500</name>
</gene>